<dbReference type="Proteomes" id="UP001595698">
    <property type="component" value="Unassembled WGS sequence"/>
</dbReference>
<name>A0ABV8EVW2_9ACTN</name>
<protein>
    <submittedName>
        <fullName evidence="2">Uncharacterized protein</fullName>
    </submittedName>
</protein>
<dbReference type="RefSeq" id="WP_352013967.1">
    <property type="nucleotide sequence ID" value="NZ_JBHSBC010000009.1"/>
</dbReference>
<comment type="caution">
    <text evidence="2">The sequence shown here is derived from an EMBL/GenBank/DDBJ whole genome shotgun (WGS) entry which is preliminary data.</text>
</comment>
<proteinExistence type="predicted"/>
<dbReference type="EMBL" id="JBHSBC010000009">
    <property type="protein sequence ID" value="MFC3980533.1"/>
    <property type="molecule type" value="Genomic_DNA"/>
</dbReference>
<keyword evidence="1" id="KW-0472">Membrane</keyword>
<organism evidence="2 3">
    <name type="scientific">Streptosporangium jomthongense</name>
    <dbReference type="NCBI Taxonomy" id="1193683"/>
    <lineage>
        <taxon>Bacteria</taxon>
        <taxon>Bacillati</taxon>
        <taxon>Actinomycetota</taxon>
        <taxon>Actinomycetes</taxon>
        <taxon>Streptosporangiales</taxon>
        <taxon>Streptosporangiaceae</taxon>
        <taxon>Streptosporangium</taxon>
    </lineage>
</organism>
<evidence type="ECO:0000313" key="3">
    <source>
        <dbReference type="Proteomes" id="UP001595698"/>
    </source>
</evidence>
<keyword evidence="1" id="KW-1133">Transmembrane helix</keyword>
<accession>A0ABV8EVW2</accession>
<evidence type="ECO:0000256" key="1">
    <source>
        <dbReference type="SAM" id="Phobius"/>
    </source>
</evidence>
<keyword evidence="3" id="KW-1185">Reference proteome</keyword>
<reference evidence="3" key="1">
    <citation type="journal article" date="2019" name="Int. J. Syst. Evol. Microbiol.">
        <title>The Global Catalogue of Microorganisms (GCM) 10K type strain sequencing project: providing services to taxonomists for standard genome sequencing and annotation.</title>
        <authorList>
            <consortium name="The Broad Institute Genomics Platform"/>
            <consortium name="The Broad Institute Genome Sequencing Center for Infectious Disease"/>
            <person name="Wu L."/>
            <person name="Ma J."/>
        </authorList>
    </citation>
    <scope>NUCLEOTIDE SEQUENCE [LARGE SCALE GENOMIC DNA]</scope>
    <source>
        <strain evidence="3">TBRC 7912</strain>
    </source>
</reference>
<keyword evidence="1" id="KW-0812">Transmembrane</keyword>
<gene>
    <name evidence="2" type="ORF">ACFOYY_10400</name>
</gene>
<evidence type="ECO:0000313" key="2">
    <source>
        <dbReference type="EMBL" id="MFC3980533.1"/>
    </source>
</evidence>
<sequence length="295" mass="32027">MNGSLAGFEERRLAELKEHVAARATAERAGRPRRRIVMALAAGTAVAAAAGAITVSSVGGAAPAYAVSKDSDGVVHVTVRDVAPGDFPDVKGLTRQLQELDVPAVVDYVPAGRKCREPRGAVVTDVPGGLYRTPTNVPGDPGAWRMQIDTKLFKPGQTFVWTLYVDPVNGWNGTSTILMRDPVAPCDPVPDDRPHYLAKTPPPWVRATSLGGYRVEGRTVGEVLPEIGRRGLKATYLVTEPAPDRPRDPDMPYVMYPTRQNTPVGGDWLVWQADESTKGTIRLYVTRTLAFPRHR</sequence>
<feature type="transmembrane region" description="Helical" evidence="1">
    <location>
        <begin position="36"/>
        <end position="59"/>
    </location>
</feature>